<gene>
    <name evidence="2" type="ORF">SAMN02745172_00312</name>
</gene>
<dbReference type="InterPro" id="IPR000073">
    <property type="entry name" value="AB_hydrolase_1"/>
</dbReference>
<name>A0A1M7Z6P0_9HYPH</name>
<dbReference type="AlphaFoldDB" id="A0A1M7Z6P0"/>
<dbReference type="Proteomes" id="UP000186406">
    <property type="component" value="Unassembled WGS sequence"/>
</dbReference>
<reference evidence="2 3" key="1">
    <citation type="submission" date="2016-12" db="EMBL/GenBank/DDBJ databases">
        <authorList>
            <person name="Song W.-J."/>
            <person name="Kurnit D.M."/>
        </authorList>
    </citation>
    <scope>NUCLEOTIDE SEQUENCE [LARGE SCALE GENOMIC DNA]</scope>
    <source>
        <strain evidence="2 3">DSM 19599</strain>
    </source>
</reference>
<dbReference type="PANTHER" id="PTHR36837:SF2">
    <property type="entry name" value="POLY(3-HYDROXYALKANOATE) POLYMERASE SUBUNIT PHAC"/>
    <property type="match status" value="1"/>
</dbReference>
<dbReference type="PANTHER" id="PTHR36837">
    <property type="entry name" value="POLY(3-HYDROXYALKANOATE) POLYMERASE SUBUNIT PHAC"/>
    <property type="match status" value="1"/>
</dbReference>
<proteinExistence type="predicted"/>
<dbReference type="STRING" id="1123029.SAMN02745172_00312"/>
<dbReference type="Gene3D" id="3.40.50.1820">
    <property type="entry name" value="alpha/beta hydrolase"/>
    <property type="match status" value="1"/>
</dbReference>
<dbReference type="EMBL" id="FRXO01000001">
    <property type="protein sequence ID" value="SHO60492.1"/>
    <property type="molecule type" value="Genomic_DNA"/>
</dbReference>
<dbReference type="SUPFAM" id="SSF53474">
    <property type="entry name" value="alpha/beta-Hydrolases"/>
    <property type="match status" value="1"/>
</dbReference>
<accession>A0A1M7Z6P0</accession>
<dbReference type="RefSeq" id="WP_073625439.1">
    <property type="nucleotide sequence ID" value="NZ_FRXO01000001.1"/>
</dbReference>
<evidence type="ECO:0000259" key="1">
    <source>
        <dbReference type="Pfam" id="PF00561"/>
    </source>
</evidence>
<dbReference type="InterPro" id="IPR051321">
    <property type="entry name" value="PHA/PHB_synthase"/>
</dbReference>
<evidence type="ECO:0000313" key="2">
    <source>
        <dbReference type="EMBL" id="SHO60492.1"/>
    </source>
</evidence>
<evidence type="ECO:0000313" key="3">
    <source>
        <dbReference type="Proteomes" id="UP000186406"/>
    </source>
</evidence>
<feature type="domain" description="AB hydrolase-1" evidence="1">
    <location>
        <begin position="93"/>
        <end position="180"/>
    </location>
</feature>
<sequence length="365" mass="39206">MPQDGLPLTGWLDGLRRAQALMMDGIRCRQARAYDWLGLGPNEHPYDVVASGPFWRLRRYSGGEGGVPLLIVPSPIKRPYIWDLTPALSAVRSCLDAGYDVHLIDWRPPEEGQGDIGMSEFARAIAACAAAAGDGRTEAPVVFGHSLGGTLAAIACAAAPDAARALVLLASPLCFEPASTSFRDVLVSLVPPDWEEDDIVAGSSLSNLSAAVSPTTFVWSRWLDAARSVSDPPAFEIHARISRWALDEVAVPGVLITQIIQSLYRDDRFHAGTLSVGGRKLGPRDLRVPLLCVVSTADEITPRASVEAFMQAMEPGTLGIIEHEPETGVALQHLAILAGPHAHEEVWPKIFAWLRQLPPGGRGAD</sequence>
<dbReference type="Pfam" id="PF00561">
    <property type="entry name" value="Abhydrolase_1"/>
    <property type="match status" value="1"/>
</dbReference>
<keyword evidence="3" id="KW-1185">Reference proteome</keyword>
<protein>
    <submittedName>
        <fullName evidence="2">Polyhydroxyalkanoate synthase</fullName>
    </submittedName>
</protein>
<dbReference type="OrthoDB" id="9767934at2"/>
<organism evidence="2 3">
    <name type="scientific">Pseudoxanthobacter soli DSM 19599</name>
    <dbReference type="NCBI Taxonomy" id="1123029"/>
    <lineage>
        <taxon>Bacteria</taxon>
        <taxon>Pseudomonadati</taxon>
        <taxon>Pseudomonadota</taxon>
        <taxon>Alphaproteobacteria</taxon>
        <taxon>Hyphomicrobiales</taxon>
        <taxon>Segnochrobactraceae</taxon>
        <taxon>Pseudoxanthobacter</taxon>
    </lineage>
</organism>
<dbReference type="InterPro" id="IPR029058">
    <property type="entry name" value="AB_hydrolase_fold"/>
</dbReference>